<dbReference type="PANTHER" id="PTHR30069">
    <property type="entry name" value="TONB-DEPENDENT OUTER MEMBRANE RECEPTOR"/>
    <property type="match status" value="1"/>
</dbReference>
<dbReference type="InterPro" id="IPR012910">
    <property type="entry name" value="Plug_dom"/>
</dbReference>
<name>A0ABZ0IDH8_9GAMM</name>
<keyword evidence="10 11" id="KW-0998">Cell outer membrane</keyword>
<dbReference type="InterPro" id="IPR036942">
    <property type="entry name" value="Beta-barrel_TonB_sf"/>
</dbReference>
<keyword evidence="3 11" id="KW-0813">Transport</keyword>
<keyword evidence="17" id="KW-1185">Reference proteome</keyword>
<keyword evidence="9 16" id="KW-0675">Receptor</keyword>
<dbReference type="InterPro" id="IPR039426">
    <property type="entry name" value="TonB-dep_rcpt-like"/>
</dbReference>
<evidence type="ECO:0000256" key="1">
    <source>
        <dbReference type="ARBA" id="ARBA00004571"/>
    </source>
</evidence>
<sequence>MATMRPLSSSTLPALACLTVMSIAVSSIAQGDDEAASRIEQVIVSATREPEIGLNLALPWSRIDDDALLLTGAVHINQVMQRAPGAWISRGNGQESLIALRSPVLTGSGGCGAFYTAWDGISLRAPGFCNVNQLFDVNSEQADAIEVVRGPGTAVYGANAVHGVINTLTADPREGPQNAYAIEAGPDDYYRVRGEFRAEHGAHAVGVYFNGVTDGGYKDNAGFDQQKLTLRHDFQGDVWQVTNALEATNLNQETSGFVAGFEAYKDSNLKKVNPNPEAYRDSFALRAYSRWQRDTDVGQLSITPYLRRTSMEFLQHFLPWQATEKNGQESLGLRVALSDSSETFSWSTGVDIDATRGWLREVQDDDFSPNQPAGVHYDYEVDALSAALYAQANWQLNSRVGLAAGVRLEQNSYDYDNQTGDGSACAPEASACRFFRPADREDDFSNGSVNLGITYALSDAHRVYLRGSQGFRPPQAAELYRLQAGQEIADLDSETITSVDLGVRGSFGGFSYDTSVYAMEKSDVIFQNADRQNVSGAKTSHEGIEFSFYWNGESGWYAGVDGNIARHRYDSTANLLGSRLDIEGNDIDTAPRQFGSARLGRDFSLQNNRSLRAELEWVHMGSYYLEPDNQHEYEGHELLNLRLALALNKGFSTTLRVTNLLDEDYAERADFGFGSYRYFVGQPRGVFLEFAYRPE</sequence>
<evidence type="ECO:0000256" key="4">
    <source>
        <dbReference type="ARBA" id="ARBA00022452"/>
    </source>
</evidence>
<organism evidence="16 17">
    <name type="scientific">Congregibacter brevis</name>
    <dbReference type="NCBI Taxonomy" id="3081201"/>
    <lineage>
        <taxon>Bacteria</taxon>
        <taxon>Pseudomonadati</taxon>
        <taxon>Pseudomonadota</taxon>
        <taxon>Gammaproteobacteria</taxon>
        <taxon>Cellvibrionales</taxon>
        <taxon>Halieaceae</taxon>
        <taxon>Congregibacter</taxon>
    </lineage>
</organism>
<dbReference type="Proteomes" id="UP001626549">
    <property type="component" value="Chromosome"/>
</dbReference>
<dbReference type="PANTHER" id="PTHR30069:SF29">
    <property type="entry name" value="HEMOGLOBIN AND HEMOGLOBIN-HAPTOGLOBIN-BINDING PROTEIN 1-RELATED"/>
    <property type="match status" value="1"/>
</dbReference>
<gene>
    <name evidence="16" type="ORF">R0137_12675</name>
</gene>
<keyword evidence="7 12" id="KW-0798">TonB box</keyword>
<evidence type="ECO:0000259" key="15">
    <source>
        <dbReference type="Pfam" id="PF07715"/>
    </source>
</evidence>
<evidence type="ECO:0000256" key="5">
    <source>
        <dbReference type="ARBA" id="ARBA00022692"/>
    </source>
</evidence>
<evidence type="ECO:0000313" key="17">
    <source>
        <dbReference type="Proteomes" id="UP001626549"/>
    </source>
</evidence>
<keyword evidence="4 11" id="KW-1134">Transmembrane beta strand</keyword>
<evidence type="ECO:0000256" key="11">
    <source>
        <dbReference type="PROSITE-ProRule" id="PRU01360"/>
    </source>
</evidence>
<keyword evidence="5 11" id="KW-0812">Transmembrane</keyword>
<evidence type="ECO:0000256" key="2">
    <source>
        <dbReference type="ARBA" id="ARBA00008143"/>
    </source>
</evidence>
<evidence type="ECO:0000256" key="3">
    <source>
        <dbReference type="ARBA" id="ARBA00022448"/>
    </source>
</evidence>
<keyword evidence="6 13" id="KW-0732">Signal</keyword>
<evidence type="ECO:0000256" key="6">
    <source>
        <dbReference type="ARBA" id="ARBA00022729"/>
    </source>
</evidence>
<evidence type="ECO:0000256" key="7">
    <source>
        <dbReference type="ARBA" id="ARBA00023077"/>
    </source>
</evidence>
<evidence type="ECO:0000313" key="16">
    <source>
        <dbReference type="EMBL" id="WOJ96091.1"/>
    </source>
</evidence>
<evidence type="ECO:0000256" key="8">
    <source>
        <dbReference type="ARBA" id="ARBA00023136"/>
    </source>
</evidence>
<dbReference type="EMBL" id="CP136865">
    <property type="protein sequence ID" value="WOJ96091.1"/>
    <property type="molecule type" value="Genomic_DNA"/>
</dbReference>
<comment type="subcellular location">
    <subcellularLocation>
        <location evidence="1 11">Cell outer membrane</location>
        <topology evidence="1 11">Multi-pass membrane protein</topology>
    </subcellularLocation>
</comment>
<accession>A0ABZ0IDH8</accession>
<evidence type="ECO:0000259" key="14">
    <source>
        <dbReference type="Pfam" id="PF00593"/>
    </source>
</evidence>
<evidence type="ECO:0000256" key="12">
    <source>
        <dbReference type="RuleBase" id="RU003357"/>
    </source>
</evidence>
<feature type="signal peptide" evidence="13">
    <location>
        <begin position="1"/>
        <end position="31"/>
    </location>
</feature>
<evidence type="ECO:0000256" key="9">
    <source>
        <dbReference type="ARBA" id="ARBA00023170"/>
    </source>
</evidence>
<dbReference type="Pfam" id="PF00593">
    <property type="entry name" value="TonB_dep_Rec_b-barrel"/>
    <property type="match status" value="1"/>
</dbReference>
<dbReference type="RefSeq" id="WP_407326781.1">
    <property type="nucleotide sequence ID" value="NZ_CP136865.1"/>
</dbReference>
<feature type="domain" description="TonB-dependent receptor plug" evidence="15">
    <location>
        <begin position="61"/>
        <end position="164"/>
    </location>
</feature>
<comment type="similarity">
    <text evidence="2">Belongs to the TonB-dependent receptor family. Hemoglobin/haptoglobin binding protein subfamily.</text>
</comment>
<dbReference type="Pfam" id="PF07715">
    <property type="entry name" value="Plug"/>
    <property type="match status" value="1"/>
</dbReference>
<dbReference type="Gene3D" id="2.170.130.10">
    <property type="entry name" value="TonB-dependent receptor, plug domain"/>
    <property type="match status" value="1"/>
</dbReference>
<dbReference type="InterPro" id="IPR037066">
    <property type="entry name" value="Plug_dom_sf"/>
</dbReference>
<dbReference type="PROSITE" id="PS52016">
    <property type="entry name" value="TONB_DEPENDENT_REC_3"/>
    <property type="match status" value="1"/>
</dbReference>
<proteinExistence type="inferred from homology"/>
<evidence type="ECO:0000256" key="10">
    <source>
        <dbReference type="ARBA" id="ARBA00023237"/>
    </source>
</evidence>
<reference evidence="16 17" key="1">
    <citation type="submission" date="2023-10" db="EMBL/GenBank/DDBJ databases">
        <title>Two novel species belonging to the OM43/NOR5 clade.</title>
        <authorList>
            <person name="Park M."/>
        </authorList>
    </citation>
    <scope>NUCLEOTIDE SEQUENCE [LARGE SCALE GENOMIC DNA]</scope>
    <source>
        <strain evidence="16 17">IMCC45268</strain>
    </source>
</reference>
<dbReference type="InterPro" id="IPR000531">
    <property type="entry name" value="Beta-barrel_TonB"/>
</dbReference>
<dbReference type="SUPFAM" id="SSF56935">
    <property type="entry name" value="Porins"/>
    <property type="match status" value="1"/>
</dbReference>
<dbReference type="Gene3D" id="2.40.170.20">
    <property type="entry name" value="TonB-dependent receptor, beta-barrel domain"/>
    <property type="match status" value="1"/>
</dbReference>
<feature type="chain" id="PRO_5046016620" evidence="13">
    <location>
        <begin position="32"/>
        <end position="695"/>
    </location>
</feature>
<protein>
    <submittedName>
        <fullName evidence="16">TonB-dependent receptor</fullName>
    </submittedName>
</protein>
<evidence type="ECO:0000256" key="13">
    <source>
        <dbReference type="SAM" id="SignalP"/>
    </source>
</evidence>
<feature type="domain" description="TonB-dependent receptor-like beta-barrel" evidence="14">
    <location>
        <begin position="208"/>
        <end position="660"/>
    </location>
</feature>
<keyword evidence="8 11" id="KW-0472">Membrane</keyword>